<keyword evidence="10 12" id="KW-0472">Membrane</keyword>
<evidence type="ECO:0000256" key="10">
    <source>
        <dbReference type="ARBA" id="ARBA00023136"/>
    </source>
</evidence>
<evidence type="ECO:0000256" key="11">
    <source>
        <dbReference type="SAM" id="MobiDB-lite"/>
    </source>
</evidence>
<evidence type="ECO:0000256" key="4">
    <source>
        <dbReference type="ARBA" id="ARBA00022553"/>
    </source>
</evidence>
<keyword evidence="15" id="KW-1185">Reference proteome</keyword>
<evidence type="ECO:0000256" key="2">
    <source>
        <dbReference type="ARBA" id="ARBA00004236"/>
    </source>
</evidence>
<name>A0ABZ2ZZG9_9MICC</name>
<protein>
    <recommendedName>
        <fullName evidence="3">histidine kinase</fullName>
        <ecNumber evidence="3">2.7.13.3</ecNumber>
    </recommendedName>
</protein>
<feature type="transmembrane region" description="Helical" evidence="12">
    <location>
        <begin position="33"/>
        <end position="52"/>
    </location>
</feature>
<evidence type="ECO:0000256" key="12">
    <source>
        <dbReference type="SAM" id="Phobius"/>
    </source>
</evidence>
<reference evidence="14 15" key="1">
    <citation type="submission" date="2024-04" db="EMBL/GenBank/DDBJ databases">
        <title>Arthrobacter sp. from Plains bison fecal sample.</title>
        <authorList>
            <person name="Ruzzini A."/>
        </authorList>
    </citation>
    <scope>NUCLEOTIDE SEQUENCE [LARGE SCALE GENOMIC DNA]</scope>
    <source>
        <strain evidence="14 15">EINP1</strain>
    </source>
</reference>
<evidence type="ECO:0000313" key="14">
    <source>
        <dbReference type="EMBL" id="WZP17262.1"/>
    </source>
</evidence>
<feature type="transmembrane region" description="Helical" evidence="12">
    <location>
        <begin position="155"/>
        <end position="178"/>
    </location>
</feature>
<evidence type="ECO:0000256" key="7">
    <source>
        <dbReference type="ARBA" id="ARBA00022777"/>
    </source>
</evidence>
<dbReference type="Proteomes" id="UP001448858">
    <property type="component" value="Chromosome"/>
</dbReference>
<organism evidence="14 15">
    <name type="scientific">Arthrobacter citreus</name>
    <dbReference type="NCBI Taxonomy" id="1670"/>
    <lineage>
        <taxon>Bacteria</taxon>
        <taxon>Bacillati</taxon>
        <taxon>Actinomycetota</taxon>
        <taxon>Actinomycetes</taxon>
        <taxon>Micrococcales</taxon>
        <taxon>Micrococcaceae</taxon>
        <taxon>Arthrobacter</taxon>
    </lineage>
</organism>
<proteinExistence type="predicted"/>
<comment type="catalytic activity">
    <reaction evidence="1">
        <text>ATP + protein L-histidine = ADP + protein N-phospho-L-histidine.</text>
        <dbReference type="EC" id="2.7.13.3"/>
    </reaction>
</comment>
<dbReference type="Gene3D" id="3.30.565.10">
    <property type="entry name" value="Histidine kinase-like ATPase, C-terminal domain"/>
    <property type="match status" value="1"/>
</dbReference>
<feature type="domain" description="Histidine kinase" evidence="13">
    <location>
        <begin position="198"/>
        <end position="449"/>
    </location>
</feature>
<dbReference type="Pfam" id="PF02518">
    <property type="entry name" value="HATPase_c"/>
    <property type="match status" value="1"/>
</dbReference>
<dbReference type="PROSITE" id="PS50109">
    <property type="entry name" value="HIS_KIN"/>
    <property type="match status" value="1"/>
</dbReference>
<feature type="compositionally biased region" description="Low complexity" evidence="11">
    <location>
        <begin position="241"/>
        <end position="251"/>
    </location>
</feature>
<sequence>MKRWRGVREIRENRESREDAELTRASLRLAMQFTALVVVLLGVAGGLVYGLVAAQTRDAAENTLSSATQFDSPREAPLDVFLAVYDDGRLAVSRNMPAGLPYEEALADVAETGQARRDTVAAGDRTYEVLTARRGRDVVQAAVDTRESADQLRRLAFALVISVVIAGLLAGAVSALAARAAMRPMAEALALQRRFVADASHELRTPLTLLSTRVQMLRRRLIADAGGSGSKREADGGGGEASEAVGSEGANSDAVRAADDVIADTKVLTGILEDLLMAADPRQTGATEPVNLVDLAQSAVRALQPEANRRDLSLELDLPDTDVIVLGGEIALHRIFTALGANALDYARSVVGVSVRRSGREAVIRVSDDGPGFPPGFSTHAFERFASTRHRADSEQTRTPDGLPESRHYGLGLALVAEIVARCGGSIRALPNAAPGGGGAVEVRLPLAKSEP</sequence>
<dbReference type="InterPro" id="IPR004358">
    <property type="entry name" value="Sig_transdc_His_kin-like_C"/>
</dbReference>
<dbReference type="SMART" id="SM00388">
    <property type="entry name" value="HisKA"/>
    <property type="match status" value="1"/>
</dbReference>
<evidence type="ECO:0000256" key="3">
    <source>
        <dbReference type="ARBA" id="ARBA00012438"/>
    </source>
</evidence>
<dbReference type="SMART" id="SM00387">
    <property type="entry name" value="HATPase_c"/>
    <property type="match status" value="1"/>
</dbReference>
<dbReference type="SUPFAM" id="SSF47384">
    <property type="entry name" value="Homodimeric domain of signal transducing histidine kinase"/>
    <property type="match status" value="1"/>
</dbReference>
<dbReference type="SUPFAM" id="SSF55874">
    <property type="entry name" value="ATPase domain of HSP90 chaperone/DNA topoisomerase II/histidine kinase"/>
    <property type="match status" value="1"/>
</dbReference>
<dbReference type="PANTHER" id="PTHR45436">
    <property type="entry name" value="SENSOR HISTIDINE KINASE YKOH"/>
    <property type="match status" value="1"/>
</dbReference>
<dbReference type="InterPro" id="IPR050428">
    <property type="entry name" value="TCS_sensor_his_kinase"/>
</dbReference>
<dbReference type="PRINTS" id="PR00344">
    <property type="entry name" value="BCTRLSENSOR"/>
</dbReference>
<dbReference type="InterPro" id="IPR003661">
    <property type="entry name" value="HisK_dim/P_dom"/>
</dbReference>
<dbReference type="InterPro" id="IPR005467">
    <property type="entry name" value="His_kinase_dom"/>
</dbReference>
<gene>
    <name evidence="14" type="ORF">AAE021_06825</name>
</gene>
<evidence type="ECO:0000256" key="9">
    <source>
        <dbReference type="ARBA" id="ARBA00023012"/>
    </source>
</evidence>
<feature type="region of interest" description="Disordered" evidence="11">
    <location>
        <begin position="226"/>
        <end position="251"/>
    </location>
</feature>
<evidence type="ECO:0000259" key="13">
    <source>
        <dbReference type="PROSITE" id="PS50109"/>
    </source>
</evidence>
<keyword evidence="5" id="KW-0808">Transferase</keyword>
<dbReference type="Pfam" id="PF00512">
    <property type="entry name" value="HisKA"/>
    <property type="match status" value="1"/>
</dbReference>
<evidence type="ECO:0000256" key="8">
    <source>
        <dbReference type="ARBA" id="ARBA00022989"/>
    </source>
</evidence>
<dbReference type="PANTHER" id="PTHR45436:SF5">
    <property type="entry name" value="SENSOR HISTIDINE KINASE TRCS"/>
    <property type="match status" value="1"/>
</dbReference>
<dbReference type="EC" id="2.7.13.3" evidence="3"/>
<keyword evidence="8 12" id="KW-1133">Transmembrane helix</keyword>
<dbReference type="RefSeq" id="WP_342024859.1">
    <property type="nucleotide sequence ID" value="NZ_CP151657.1"/>
</dbReference>
<dbReference type="InterPro" id="IPR003594">
    <property type="entry name" value="HATPase_dom"/>
</dbReference>
<keyword evidence="7 14" id="KW-0418">Kinase</keyword>
<evidence type="ECO:0000256" key="5">
    <source>
        <dbReference type="ARBA" id="ARBA00022679"/>
    </source>
</evidence>
<dbReference type="EMBL" id="CP151657">
    <property type="protein sequence ID" value="WZP17262.1"/>
    <property type="molecule type" value="Genomic_DNA"/>
</dbReference>
<evidence type="ECO:0000256" key="6">
    <source>
        <dbReference type="ARBA" id="ARBA00022692"/>
    </source>
</evidence>
<dbReference type="Gene3D" id="1.10.287.130">
    <property type="match status" value="1"/>
</dbReference>
<comment type="subcellular location">
    <subcellularLocation>
        <location evidence="2">Cell membrane</location>
    </subcellularLocation>
</comment>
<keyword evidence="6 12" id="KW-0812">Transmembrane</keyword>
<dbReference type="InterPro" id="IPR036890">
    <property type="entry name" value="HATPase_C_sf"/>
</dbReference>
<dbReference type="GO" id="GO:0016301">
    <property type="term" value="F:kinase activity"/>
    <property type="evidence" value="ECO:0007669"/>
    <property type="project" value="UniProtKB-KW"/>
</dbReference>
<evidence type="ECO:0000256" key="1">
    <source>
        <dbReference type="ARBA" id="ARBA00000085"/>
    </source>
</evidence>
<dbReference type="CDD" id="cd00082">
    <property type="entry name" value="HisKA"/>
    <property type="match status" value="1"/>
</dbReference>
<accession>A0ABZ2ZZG9</accession>
<dbReference type="InterPro" id="IPR036097">
    <property type="entry name" value="HisK_dim/P_sf"/>
</dbReference>
<evidence type="ECO:0000313" key="15">
    <source>
        <dbReference type="Proteomes" id="UP001448858"/>
    </source>
</evidence>
<keyword evidence="9" id="KW-0902">Two-component regulatory system</keyword>
<keyword evidence="4" id="KW-0597">Phosphoprotein</keyword>
<dbReference type="CDD" id="cd00075">
    <property type="entry name" value="HATPase"/>
    <property type="match status" value="1"/>
</dbReference>